<dbReference type="EMBL" id="BPLQ01014213">
    <property type="protein sequence ID" value="GIY78217.1"/>
    <property type="molecule type" value="Genomic_DNA"/>
</dbReference>
<dbReference type="AlphaFoldDB" id="A0AAV4W678"/>
<accession>A0AAV4W678</accession>
<organism evidence="1 2">
    <name type="scientific">Caerostris darwini</name>
    <dbReference type="NCBI Taxonomy" id="1538125"/>
    <lineage>
        <taxon>Eukaryota</taxon>
        <taxon>Metazoa</taxon>
        <taxon>Ecdysozoa</taxon>
        <taxon>Arthropoda</taxon>
        <taxon>Chelicerata</taxon>
        <taxon>Arachnida</taxon>
        <taxon>Araneae</taxon>
        <taxon>Araneomorphae</taxon>
        <taxon>Entelegynae</taxon>
        <taxon>Araneoidea</taxon>
        <taxon>Araneidae</taxon>
        <taxon>Caerostris</taxon>
    </lineage>
</organism>
<sequence length="158" mass="18110">MDSSQNHTKIIGAHINLGNSRAANIQLNQSIIKNQYTFLSLNEPYTFENKITSIPRNYKIIAHDNSPKAAILIKDHIDCQVVFINKHLVIIDIQFDSLNCLLISIYCPPMENLQQQLFMLQAWIEKFPEHRIILDCLVTLTPSPTFGATETLMREETN</sequence>
<evidence type="ECO:0000313" key="2">
    <source>
        <dbReference type="Proteomes" id="UP001054837"/>
    </source>
</evidence>
<protein>
    <submittedName>
        <fullName evidence="1">Uncharacterized protein</fullName>
    </submittedName>
</protein>
<dbReference type="Gene3D" id="3.60.10.10">
    <property type="entry name" value="Endonuclease/exonuclease/phosphatase"/>
    <property type="match status" value="1"/>
</dbReference>
<proteinExistence type="predicted"/>
<gene>
    <name evidence="1" type="ORF">CDAR_318861</name>
</gene>
<evidence type="ECO:0000313" key="1">
    <source>
        <dbReference type="EMBL" id="GIY78217.1"/>
    </source>
</evidence>
<keyword evidence="2" id="KW-1185">Reference proteome</keyword>
<dbReference type="InterPro" id="IPR036691">
    <property type="entry name" value="Endo/exonu/phosph_ase_sf"/>
</dbReference>
<comment type="caution">
    <text evidence="1">The sequence shown here is derived from an EMBL/GenBank/DDBJ whole genome shotgun (WGS) entry which is preliminary data.</text>
</comment>
<dbReference type="Proteomes" id="UP001054837">
    <property type="component" value="Unassembled WGS sequence"/>
</dbReference>
<dbReference type="SUPFAM" id="SSF56219">
    <property type="entry name" value="DNase I-like"/>
    <property type="match status" value="1"/>
</dbReference>
<reference evidence="1 2" key="1">
    <citation type="submission" date="2021-06" db="EMBL/GenBank/DDBJ databases">
        <title>Caerostris darwini draft genome.</title>
        <authorList>
            <person name="Kono N."/>
            <person name="Arakawa K."/>
        </authorList>
    </citation>
    <scope>NUCLEOTIDE SEQUENCE [LARGE SCALE GENOMIC DNA]</scope>
</reference>
<name>A0AAV4W678_9ARAC</name>